<reference evidence="2" key="1">
    <citation type="journal article" date="2019" name="Int. J. Syst. Evol. Microbiol.">
        <title>The Global Catalogue of Microorganisms (GCM) 10K type strain sequencing project: providing services to taxonomists for standard genome sequencing and annotation.</title>
        <authorList>
            <consortium name="The Broad Institute Genomics Platform"/>
            <consortium name="The Broad Institute Genome Sequencing Center for Infectious Disease"/>
            <person name="Wu L."/>
            <person name="Ma J."/>
        </authorList>
    </citation>
    <scope>NUCLEOTIDE SEQUENCE [LARGE SCALE GENOMIC DNA]</scope>
    <source>
        <strain evidence="2">WYCCWR 12678</strain>
    </source>
</reference>
<dbReference type="Pfam" id="PF01955">
    <property type="entry name" value="CbiZ"/>
    <property type="match status" value="1"/>
</dbReference>
<dbReference type="Proteomes" id="UP001596002">
    <property type="component" value="Unassembled WGS sequence"/>
</dbReference>
<sequence length="246" mass="26232">MQLLDSQLLLPDVTLERYDKRLVIKSEVPLRTLSSAVYRGGRQDDIRSILNLTVHKGYRCSDPAEDLKREIRELGLPDQSIGLMTAVDVKNGVVAFESVGSEPDSPLLVVAVVTAGSGNAWRAGTWPSYLGQEQTSALNPFPYPLGTINMVVLIDGTMTDAAMVNAIATVTEVKTAIFYERGIRCPGSGQMATGTTTDAVVIATTGRGQSMEYGGPGTVVGTLIAQAVTKALNEALDIYDRGKVIG</sequence>
<dbReference type="RefSeq" id="WP_380024388.1">
    <property type="nucleotide sequence ID" value="NZ_JBHSHC010000022.1"/>
</dbReference>
<proteinExistence type="predicted"/>
<organism evidence="1 2">
    <name type="scientific">Effusibacillus consociatus</name>
    <dbReference type="NCBI Taxonomy" id="1117041"/>
    <lineage>
        <taxon>Bacteria</taxon>
        <taxon>Bacillati</taxon>
        <taxon>Bacillota</taxon>
        <taxon>Bacilli</taxon>
        <taxon>Bacillales</taxon>
        <taxon>Alicyclobacillaceae</taxon>
        <taxon>Effusibacillus</taxon>
    </lineage>
</organism>
<dbReference type="InterPro" id="IPR002808">
    <property type="entry name" value="AdoCbi_amidolase"/>
</dbReference>
<dbReference type="InterPro" id="IPR052209">
    <property type="entry name" value="CbiZ"/>
</dbReference>
<name>A0ABV9PYG4_9BACL</name>
<dbReference type="PANTHER" id="PTHR35336:SF5">
    <property type="entry name" value="ADENOSYLCOBINAMIDE AMIDOHYDROLASE"/>
    <property type="match status" value="1"/>
</dbReference>
<evidence type="ECO:0000313" key="2">
    <source>
        <dbReference type="Proteomes" id="UP001596002"/>
    </source>
</evidence>
<dbReference type="PANTHER" id="PTHR35336">
    <property type="entry name" value="ADENOSYLCOBINAMIDE AMIDOHYDROLASE"/>
    <property type="match status" value="1"/>
</dbReference>
<keyword evidence="2" id="KW-1185">Reference proteome</keyword>
<comment type="caution">
    <text evidence="1">The sequence shown here is derived from an EMBL/GenBank/DDBJ whole genome shotgun (WGS) entry which is preliminary data.</text>
</comment>
<protein>
    <submittedName>
        <fullName evidence="1">Adenosylcobinamide amidohydrolase</fullName>
    </submittedName>
</protein>
<evidence type="ECO:0000313" key="1">
    <source>
        <dbReference type="EMBL" id="MFC4766498.1"/>
    </source>
</evidence>
<accession>A0ABV9PYG4</accession>
<gene>
    <name evidence="1" type="ORF">ACFO8Q_03755</name>
</gene>
<dbReference type="EMBL" id="JBHSHC010000022">
    <property type="protein sequence ID" value="MFC4766498.1"/>
    <property type="molecule type" value="Genomic_DNA"/>
</dbReference>